<evidence type="ECO:0000313" key="9">
    <source>
        <dbReference type="Proteomes" id="UP000269374"/>
    </source>
</evidence>
<dbReference type="GO" id="GO:0047112">
    <property type="term" value="F:pyruvate oxidase activity"/>
    <property type="evidence" value="ECO:0007669"/>
    <property type="project" value="UniProtKB-UniRule"/>
</dbReference>
<evidence type="ECO:0000259" key="5">
    <source>
        <dbReference type="Pfam" id="PF00205"/>
    </source>
</evidence>
<evidence type="ECO:0000256" key="3">
    <source>
        <dbReference type="NCBIfam" id="TIGR02720"/>
    </source>
</evidence>
<dbReference type="InterPro" id="IPR029035">
    <property type="entry name" value="DHS-like_NAD/FAD-binding_dom"/>
</dbReference>
<dbReference type="InterPro" id="IPR014092">
    <property type="entry name" value="Pyruvate_oxidase"/>
</dbReference>
<feature type="domain" description="Thiamine pyrophosphate enzyme N-terminal TPP-binding" evidence="7">
    <location>
        <begin position="8"/>
        <end position="119"/>
    </location>
</feature>
<protein>
    <recommendedName>
        <fullName evidence="3">Pyruvate oxidase</fullName>
        <ecNumber evidence="3">1.2.3.3</ecNumber>
    </recommendedName>
</protein>
<dbReference type="Pfam" id="PF02775">
    <property type="entry name" value="TPP_enzyme_C"/>
    <property type="match status" value="1"/>
</dbReference>
<dbReference type="KEGG" id="lact:D7I46_03300"/>
<dbReference type="Gene3D" id="1.10.10.940">
    <property type="match status" value="1"/>
</dbReference>
<dbReference type="InterPro" id="IPR011766">
    <property type="entry name" value="TPP_enzyme_TPP-bd"/>
</dbReference>
<dbReference type="InterPro" id="IPR047210">
    <property type="entry name" value="TPP_PYR_POXB-like"/>
</dbReference>
<feature type="domain" description="Thiamine pyrophosphate enzyme TPP-binding" evidence="6">
    <location>
        <begin position="387"/>
        <end position="535"/>
    </location>
</feature>
<dbReference type="OrthoDB" id="4494979at2"/>
<dbReference type="AlphaFoldDB" id="A0A387BCK8"/>
<dbReference type="CDD" id="cd07039">
    <property type="entry name" value="TPP_PYR_POX"/>
    <property type="match status" value="1"/>
</dbReference>
<evidence type="ECO:0000259" key="6">
    <source>
        <dbReference type="Pfam" id="PF02775"/>
    </source>
</evidence>
<dbReference type="PANTHER" id="PTHR42981">
    <property type="entry name" value="PYRUVATE DEHYDROGENASE [UBIQUINONE]"/>
    <property type="match status" value="1"/>
</dbReference>
<dbReference type="SUPFAM" id="SSF52518">
    <property type="entry name" value="Thiamin diphosphate-binding fold (THDP-binding)"/>
    <property type="match status" value="2"/>
</dbReference>
<evidence type="ECO:0000256" key="4">
    <source>
        <dbReference type="RuleBase" id="RU362132"/>
    </source>
</evidence>
<dbReference type="Pfam" id="PF02776">
    <property type="entry name" value="TPP_enzyme_N"/>
    <property type="match status" value="1"/>
</dbReference>
<keyword evidence="9" id="KW-1185">Reference proteome</keyword>
<dbReference type="Gene3D" id="3.40.50.1220">
    <property type="entry name" value="TPP-binding domain"/>
    <property type="match status" value="1"/>
</dbReference>
<sequence length="597" mass="65617">MKNTVKAGVAAVKVLENWGVKNIYGLPGGSINSLMDALLEERENIHYVQVRHEEVGAMAASMHAKFTGHIGVAFGSAGPGGTHLLNGLYDAREDHVPVLAIIGQFGTSGMNMDTFQEMNEDPIYADVAVYHRVVMTAQSLPHVIDEAIRQAYSQRGVAVVQLPVNLGWEEIPSGSWFDASQVYAQPKLANPEAKQIEKAAEILENAERPLIFAGIGMRGAGDEVIALSKKLKAPIMISALAIDIIDHDYEAFLGSAIRVSRKPANEAIANADTVLMLGTNQPFIDVTNMFEHVKHVVQVDIDPAKLGKRQKTELAILADAKKVVHSLNENINEKSETAWWRANIKNVANWKSYTDSLEQDVQSPLNMYQVYHAINKVATHNALFSTDVGDVTMTSVRHLKMGKGQMWRTSGLFATMGVGLPGAITAKLDYPERQVWSLSGDGAFSMVMQDLATQVQEKLGILNVVFSNEQFGFIKDEQEATNKGYLGVEFTGIDFAKIAEAMGAKGYTVRKVEELDHIFEQALNDIEKNIPVLVDAKITGESPIPAEALKLDSERFSKEEINKFKTRFHAEILKPFSEYMKEEGLSEAEKATAQGGF</sequence>
<feature type="domain" description="Thiamine pyrophosphate enzyme central" evidence="5">
    <location>
        <begin position="196"/>
        <end position="327"/>
    </location>
</feature>
<dbReference type="Proteomes" id="UP000269374">
    <property type="component" value="Chromosome"/>
</dbReference>
<proteinExistence type="inferred from homology"/>
<evidence type="ECO:0000256" key="2">
    <source>
        <dbReference type="ARBA" id="ARBA00023052"/>
    </source>
</evidence>
<dbReference type="EMBL" id="CP032627">
    <property type="protein sequence ID" value="AYG00198.1"/>
    <property type="molecule type" value="Genomic_DNA"/>
</dbReference>
<dbReference type="GO" id="GO:0000287">
    <property type="term" value="F:magnesium ion binding"/>
    <property type="evidence" value="ECO:0007669"/>
    <property type="project" value="InterPro"/>
</dbReference>
<evidence type="ECO:0000256" key="1">
    <source>
        <dbReference type="ARBA" id="ARBA00007812"/>
    </source>
</evidence>
<dbReference type="Pfam" id="PF00205">
    <property type="entry name" value="TPP_enzyme_M"/>
    <property type="match status" value="1"/>
</dbReference>
<dbReference type="InterPro" id="IPR047212">
    <property type="entry name" value="TPP_POXB-like"/>
</dbReference>
<dbReference type="Gene3D" id="3.40.50.970">
    <property type="match status" value="2"/>
</dbReference>
<dbReference type="InterPro" id="IPR029061">
    <property type="entry name" value="THDP-binding"/>
</dbReference>
<dbReference type="NCBIfam" id="TIGR02720">
    <property type="entry name" value="pyruv_oxi_spxB"/>
    <property type="match status" value="1"/>
</dbReference>
<comment type="similarity">
    <text evidence="1 4">Belongs to the TPP enzyme family.</text>
</comment>
<dbReference type="InterPro" id="IPR047211">
    <property type="entry name" value="POXB-like"/>
</dbReference>
<dbReference type="GO" id="GO:0030976">
    <property type="term" value="F:thiamine pyrophosphate binding"/>
    <property type="evidence" value="ECO:0007669"/>
    <property type="project" value="InterPro"/>
</dbReference>
<keyword evidence="8" id="KW-0560">Oxidoreductase</keyword>
<dbReference type="InterPro" id="IPR012000">
    <property type="entry name" value="Thiamin_PyroP_enz_cen_dom"/>
</dbReference>
<reference evidence="8 9" key="1">
    <citation type="submission" date="2018-09" db="EMBL/GenBank/DDBJ databases">
        <title>Genome sequencing of strain 1JSPR-7.</title>
        <authorList>
            <person name="Heo J."/>
            <person name="Kim S.-J."/>
            <person name="Kwon S.-W."/>
        </authorList>
    </citation>
    <scope>NUCLEOTIDE SEQUENCE [LARGE SCALE GENOMIC DNA]</scope>
    <source>
        <strain evidence="8 9">1JSPR-7</strain>
    </source>
</reference>
<dbReference type="InterPro" id="IPR012001">
    <property type="entry name" value="Thiamin_PyroP_enz_TPP-bd_dom"/>
</dbReference>
<organism evidence="8 9">
    <name type="scientific">Lactococcus allomyrinae</name>
    <dbReference type="NCBI Taxonomy" id="2419773"/>
    <lineage>
        <taxon>Bacteria</taxon>
        <taxon>Bacillati</taxon>
        <taxon>Bacillota</taxon>
        <taxon>Bacilli</taxon>
        <taxon>Lactobacillales</taxon>
        <taxon>Streptococcaceae</taxon>
        <taxon>Lactococcus</taxon>
    </lineage>
</organism>
<accession>A0A387BCK8</accession>
<dbReference type="RefSeq" id="WP_120771586.1">
    <property type="nucleotide sequence ID" value="NZ_CP032627.1"/>
</dbReference>
<gene>
    <name evidence="8" type="primary">spxB</name>
    <name evidence="8" type="ORF">D7I46_03300</name>
</gene>
<dbReference type="EC" id="1.2.3.3" evidence="3"/>
<dbReference type="CDD" id="cd02014">
    <property type="entry name" value="TPP_POX"/>
    <property type="match status" value="1"/>
</dbReference>
<name>A0A387BCK8_9LACT</name>
<keyword evidence="8" id="KW-0670">Pyruvate</keyword>
<dbReference type="PANTHER" id="PTHR42981:SF2">
    <property type="entry name" value="PYRUVATE DEHYDROGENASE [UBIQUINONE]"/>
    <property type="match status" value="1"/>
</dbReference>
<evidence type="ECO:0000259" key="7">
    <source>
        <dbReference type="Pfam" id="PF02776"/>
    </source>
</evidence>
<keyword evidence="2 4" id="KW-0786">Thiamine pyrophosphate</keyword>
<dbReference type="SUPFAM" id="SSF52467">
    <property type="entry name" value="DHS-like NAD/FAD-binding domain"/>
    <property type="match status" value="1"/>
</dbReference>
<evidence type="ECO:0000313" key="8">
    <source>
        <dbReference type="EMBL" id="AYG00198.1"/>
    </source>
</evidence>